<feature type="compositionally biased region" description="Basic and acidic residues" evidence="1">
    <location>
        <begin position="121"/>
        <end position="133"/>
    </location>
</feature>
<protein>
    <submittedName>
        <fullName evidence="2">Uncharacterized protein</fullName>
    </submittedName>
</protein>
<feature type="region of interest" description="Disordered" evidence="1">
    <location>
        <begin position="111"/>
        <end position="133"/>
    </location>
</feature>
<dbReference type="OrthoDB" id="10410800at2759"/>
<organism evidence="2 3">
    <name type="scientific">Imshaugia aleurites</name>
    <dbReference type="NCBI Taxonomy" id="172621"/>
    <lineage>
        <taxon>Eukaryota</taxon>
        <taxon>Fungi</taxon>
        <taxon>Dikarya</taxon>
        <taxon>Ascomycota</taxon>
        <taxon>Pezizomycotina</taxon>
        <taxon>Lecanoromycetes</taxon>
        <taxon>OSLEUM clade</taxon>
        <taxon>Lecanoromycetidae</taxon>
        <taxon>Lecanorales</taxon>
        <taxon>Lecanorineae</taxon>
        <taxon>Parmeliaceae</taxon>
        <taxon>Imshaugia</taxon>
    </lineage>
</organism>
<dbReference type="Proteomes" id="UP000664534">
    <property type="component" value="Unassembled WGS sequence"/>
</dbReference>
<proteinExistence type="predicted"/>
<accession>A0A8H3I5V3</accession>
<comment type="caution">
    <text evidence="2">The sequence shown here is derived from an EMBL/GenBank/DDBJ whole genome shotgun (WGS) entry which is preliminary data.</text>
</comment>
<keyword evidence="3" id="KW-1185">Reference proteome</keyword>
<evidence type="ECO:0000256" key="1">
    <source>
        <dbReference type="SAM" id="MobiDB-lite"/>
    </source>
</evidence>
<dbReference type="AlphaFoldDB" id="A0A8H3I5V3"/>
<sequence length="133" mass="15232">MDSERRRHVEDQIKDQVRKRFLNAVIGPTDHSKPIARTGGNVSEFTLEITKTEAEWQQDLSRWRIRHAEAKRNIEAIGSMEDLQKLLLDENGIVTELKSFGLFEALQPVSKPLATGKKRPRENEGFSKIHGLD</sequence>
<evidence type="ECO:0000313" key="3">
    <source>
        <dbReference type="Proteomes" id="UP000664534"/>
    </source>
</evidence>
<name>A0A8H3I5V3_9LECA</name>
<reference evidence="2" key="1">
    <citation type="submission" date="2021-03" db="EMBL/GenBank/DDBJ databases">
        <authorList>
            <person name="Tagirdzhanova G."/>
        </authorList>
    </citation>
    <scope>NUCLEOTIDE SEQUENCE</scope>
</reference>
<gene>
    <name evidence="2" type="ORF">IMSHALPRED_002962</name>
</gene>
<evidence type="ECO:0000313" key="2">
    <source>
        <dbReference type="EMBL" id="CAF9916072.1"/>
    </source>
</evidence>
<dbReference type="EMBL" id="CAJPDT010000016">
    <property type="protein sequence ID" value="CAF9916072.1"/>
    <property type="molecule type" value="Genomic_DNA"/>
</dbReference>